<dbReference type="SUPFAM" id="SSF82693">
    <property type="entry name" value="Multidrug efflux transporter AcrB pore domain, PN1, PN2, PC1 and PC2 subdomains"/>
    <property type="match status" value="4"/>
</dbReference>
<comment type="subcellular location">
    <subcellularLocation>
        <location evidence="1 9">Cell inner membrane</location>
        <topology evidence="1 9">Multi-pass membrane protein</topology>
    </subcellularLocation>
</comment>
<evidence type="ECO:0000313" key="11">
    <source>
        <dbReference type="EMBL" id="PZM14075.1"/>
    </source>
</evidence>
<proteinExistence type="inferred from homology"/>
<dbReference type="PRINTS" id="PR00702">
    <property type="entry name" value="ACRIFLAVINRP"/>
</dbReference>
<keyword evidence="5 9" id="KW-0997">Cell inner membrane</keyword>
<comment type="caution">
    <text evidence="11">The sequence shown here is derived from an EMBL/GenBank/DDBJ whole genome shotgun (WGS) entry which is preliminary data.</text>
</comment>
<keyword evidence="3 9" id="KW-0813">Transport</keyword>
<dbReference type="Gene3D" id="3.30.70.1440">
    <property type="entry name" value="Multidrug efflux transporter AcrB pore domain"/>
    <property type="match status" value="1"/>
</dbReference>
<feature type="transmembrane region" description="Helical" evidence="9">
    <location>
        <begin position="933"/>
        <end position="956"/>
    </location>
</feature>
<dbReference type="FunFam" id="1.20.1640.10:FF:000001">
    <property type="entry name" value="Efflux pump membrane transporter"/>
    <property type="match status" value="1"/>
</dbReference>
<evidence type="ECO:0000256" key="4">
    <source>
        <dbReference type="ARBA" id="ARBA00022475"/>
    </source>
</evidence>
<evidence type="ECO:0000256" key="3">
    <source>
        <dbReference type="ARBA" id="ARBA00022448"/>
    </source>
</evidence>
<evidence type="ECO:0000313" key="12">
    <source>
        <dbReference type="Proteomes" id="UP000248925"/>
    </source>
</evidence>
<keyword evidence="6 9" id="KW-0812">Transmembrane</keyword>
<accession>A0A2W4CUW0</accession>
<evidence type="ECO:0000256" key="6">
    <source>
        <dbReference type="ARBA" id="ARBA00022692"/>
    </source>
</evidence>
<evidence type="ECO:0000256" key="1">
    <source>
        <dbReference type="ARBA" id="ARBA00004429"/>
    </source>
</evidence>
<feature type="transmembrane region" description="Helical" evidence="9">
    <location>
        <begin position="440"/>
        <end position="460"/>
    </location>
</feature>
<dbReference type="PANTHER" id="PTHR32063">
    <property type="match status" value="1"/>
</dbReference>
<dbReference type="RefSeq" id="WP_111160925.1">
    <property type="nucleotide sequence ID" value="NZ_PCDP01000035.1"/>
</dbReference>
<dbReference type="InterPro" id="IPR004764">
    <property type="entry name" value="MdtF-like"/>
</dbReference>
<dbReference type="GO" id="GO:0042910">
    <property type="term" value="F:xenobiotic transmembrane transporter activity"/>
    <property type="evidence" value="ECO:0007669"/>
    <property type="project" value="TreeGrafter"/>
</dbReference>
<organism evidence="11 12">
    <name type="scientific">Rhizobium tubonense</name>
    <dbReference type="NCBI Taxonomy" id="484088"/>
    <lineage>
        <taxon>Bacteria</taxon>
        <taxon>Pseudomonadati</taxon>
        <taxon>Pseudomonadota</taxon>
        <taxon>Alphaproteobacteria</taxon>
        <taxon>Hyphomicrobiales</taxon>
        <taxon>Rhizobiaceae</taxon>
        <taxon>Rhizobium/Agrobacterium group</taxon>
        <taxon>Rhizobium</taxon>
    </lineage>
</organism>
<dbReference type="GO" id="GO:0009636">
    <property type="term" value="P:response to toxic substance"/>
    <property type="evidence" value="ECO:0007669"/>
    <property type="project" value="UniProtKB-ARBA"/>
</dbReference>
<feature type="transmembrane region" description="Helical" evidence="9">
    <location>
        <begin position="472"/>
        <end position="499"/>
    </location>
</feature>
<feature type="transmembrane region" description="Helical" evidence="9">
    <location>
        <begin position="1009"/>
        <end position="1036"/>
    </location>
</feature>
<feature type="domain" description="SSD" evidence="10">
    <location>
        <begin position="368"/>
        <end position="497"/>
    </location>
</feature>
<keyword evidence="12" id="KW-1185">Reference proteome</keyword>
<dbReference type="EMBL" id="PCDP01000035">
    <property type="protein sequence ID" value="PZM14075.1"/>
    <property type="molecule type" value="Genomic_DNA"/>
</dbReference>
<feature type="transmembrane region" description="Helical" evidence="9">
    <location>
        <begin position="369"/>
        <end position="389"/>
    </location>
</feature>
<dbReference type="GO" id="GO:0015562">
    <property type="term" value="F:efflux transmembrane transporter activity"/>
    <property type="evidence" value="ECO:0007669"/>
    <property type="project" value="InterPro"/>
</dbReference>
<feature type="transmembrane region" description="Helical" evidence="9">
    <location>
        <begin position="977"/>
        <end position="997"/>
    </location>
</feature>
<dbReference type="NCBIfam" id="TIGR00915">
    <property type="entry name" value="2A0602"/>
    <property type="match status" value="1"/>
</dbReference>
<dbReference type="Proteomes" id="UP000248925">
    <property type="component" value="Unassembled WGS sequence"/>
</dbReference>
<evidence type="ECO:0000256" key="8">
    <source>
        <dbReference type="ARBA" id="ARBA00023136"/>
    </source>
</evidence>
<dbReference type="Gene3D" id="3.30.2090.10">
    <property type="entry name" value="Multidrug efflux transporter AcrB TolC docking domain, DN and DC subdomains"/>
    <property type="match status" value="2"/>
</dbReference>
<dbReference type="NCBIfam" id="NF000282">
    <property type="entry name" value="RND_permease_1"/>
    <property type="match status" value="1"/>
</dbReference>
<evidence type="ECO:0000256" key="9">
    <source>
        <dbReference type="RuleBase" id="RU364070"/>
    </source>
</evidence>
<sequence length="1061" mass="114137">MNISRFFVDRPVFAGVLSVLILVAGLIGMRLLPISEYPEVVPPSIVVTAQYPGANPKVIAETVATPLEEQINGVDGMLYMSSQATSDGLLTLTVTFKLGTDPDKAQQLVQNRVSQAEPRLPQNVRDLGITTVKSSPDLMMVVNLISPDNRYDITYLRNYATLNIKDRLARIEGVGQVEVFGSGDYSMRVWVDPQKAAERGLAASDIANAIRQQNVQAAAGIIGASPSVPGLDVQLSVNAQGRLETPEEFGSIIVKSGVNGEITRLRDVARVEMGAADYSLRSLLDGKAAVAVPVFQAPGSNAITISDEVTKTMNELQTAMPDGVKYEIVYDTTQFVRASIDKVVHTLLEAIALVVLVVILFLQTWRASIIPLIAVPVSIIGTFAVMYLFGFSINALSLFGLVLAIGIVVDDAIVVVENVERNIENGLSPREATYKAMKEVSGPIVAIALVLVAVFVPLAFISGLSGEFYRQFALTIAISTVISAFNSLTLSPALAALLLRDHRAPKDWLTRAMDRMFGWFFRGFNRVFKAGSNGYGKSVGGILSLKSLVMLVYIALVGATYFMFQAVPSGFVPAQDKQYLIGFAQLPDGATLDRTESVIQRMNEIALKQPGVEHAIAFPGLSINGFTNSSNAGIVFVALKPFEERTTPNLSGGAIAMQLNQKFAGIQDAFIAMFPPPPVQGLGTTGGFKLQIEDRAGLGYQALDAANKAFLAKAYQTPELAGLFSSFQINVPQLFADLDRAKAEQLGVSVTDVFDTLQIYLGSLYVNDFNAFGRTYSVRVQADAKFRAHPNDIGQLKVRSASGQMIPLSALLKVEASTGPERTTRYNGFLAADINGGPAPGYSSGQAQAAIERIANETLPKGVSYEWTDLTYQQILAGSSGVIIFPLALLLVYLVLAAQYESLALPLAIVMIVPMGVLAALFGVWLTGGDNNIFTQIGLMVLVGLSAKNAILIVEFARELEFDGRTPVQAAIESSRLRLRPILMTSMAFIMGVVPLVTSTGAGAEMRAAMGIAVFSGMIGVTFFGIFMTPVFYVVIRKLSGNRPLKQHEEHTADIIRLAAE</sequence>
<evidence type="ECO:0000259" key="10">
    <source>
        <dbReference type="PROSITE" id="PS50156"/>
    </source>
</evidence>
<dbReference type="SUPFAM" id="SSF82714">
    <property type="entry name" value="Multidrug efflux transporter AcrB TolC docking domain, DN and DC subdomains"/>
    <property type="match status" value="2"/>
</dbReference>
<dbReference type="Gene3D" id="1.20.1640.10">
    <property type="entry name" value="Multidrug efflux transporter AcrB transmembrane domain"/>
    <property type="match status" value="2"/>
</dbReference>
<dbReference type="GO" id="GO:0005886">
    <property type="term" value="C:plasma membrane"/>
    <property type="evidence" value="ECO:0007669"/>
    <property type="project" value="UniProtKB-SubCell"/>
</dbReference>
<dbReference type="AlphaFoldDB" id="A0A2W4CUW0"/>
<keyword evidence="7 9" id="KW-1133">Transmembrane helix</keyword>
<evidence type="ECO:0000256" key="7">
    <source>
        <dbReference type="ARBA" id="ARBA00022989"/>
    </source>
</evidence>
<dbReference type="FunFam" id="3.30.70.1430:FF:000001">
    <property type="entry name" value="Efflux pump membrane transporter"/>
    <property type="match status" value="1"/>
</dbReference>
<dbReference type="Gene3D" id="3.30.70.1430">
    <property type="entry name" value="Multidrug efflux transporter AcrB pore domain"/>
    <property type="match status" value="2"/>
</dbReference>
<evidence type="ECO:0000256" key="2">
    <source>
        <dbReference type="ARBA" id="ARBA00010942"/>
    </source>
</evidence>
<protein>
    <recommendedName>
        <fullName evidence="9">Efflux pump membrane transporter</fullName>
    </recommendedName>
</protein>
<dbReference type="Pfam" id="PF00873">
    <property type="entry name" value="ACR_tran"/>
    <property type="match status" value="1"/>
</dbReference>
<feature type="transmembrane region" description="Helical" evidence="9">
    <location>
        <begin position="543"/>
        <end position="564"/>
    </location>
</feature>
<feature type="transmembrane region" description="Helical" evidence="9">
    <location>
        <begin position="903"/>
        <end position="927"/>
    </location>
</feature>
<dbReference type="InterPro" id="IPR001036">
    <property type="entry name" value="Acrflvin-R"/>
</dbReference>
<name>A0A2W4CUW0_9HYPH</name>
<dbReference type="InterPro" id="IPR000731">
    <property type="entry name" value="SSD"/>
</dbReference>
<comment type="similarity">
    <text evidence="2 9">Belongs to the resistance-nodulation-cell division (RND) (TC 2.A.6) family.</text>
</comment>
<dbReference type="OrthoDB" id="9807350at2"/>
<dbReference type="PROSITE" id="PS50156">
    <property type="entry name" value="SSD"/>
    <property type="match status" value="1"/>
</dbReference>
<keyword evidence="4" id="KW-1003">Cell membrane</keyword>
<dbReference type="PANTHER" id="PTHR32063:SF11">
    <property type="entry name" value="CATION OR DRUG EFFLUX SYSTEM PROTEIN"/>
    <property type="match status" value="1"/>
</dbReference>
<feature type="transmembrane region" description="Helical" evidence="9">
    <location>
        <begin position="12"/>
        <end position="32"/>
    </location>
</feature>
<gene>
    <name evidence="11" type="ORF">CPY51_14635</name>
</gene>
<dbReference type="InterPro" id="IPR027463">
    <property type="entry name" value="AcrB_DN_DC_subdom"/>
</dbReference>
<keyword evidence="8 9" id="KW-0472">Membrane</keyword>
<reference evidence="11 12" key="1">
    <citation type="journal article" date="2018" name="Sci. Rep.">
        <title>Rhizobium tumorigenes sp. nov., a novel plant tumorigenic bacterium isolated from cane gall tumors on thornless blackberry.</title>
        <authorList>
            <person name="Kuzmanovi N."/>
            <person name="Smalla K."/>
            <person name="Gronow S."/>
            <person name="PuBawska J."/>
        </authorList>
    </citation>
    <scope>NUCLEOTIDE SEQUENCE [LARGE SCALE GENOMIC DNA]</scope>
    <source>
        <strain evidence="11 12">CCBAU 85046</strain>
    </source>
</reference>
<feature type="transmembrane region" description="Helical" evidence="9">
    <location>
        <begin position="875"/>
        <end position="896"/>
    </location>
</feature>
<evidence type="ECO:0000256" key="5">
    <source>
        <dbReference type="ARBA" id="ARBA00022519"/>
    </source>
</evidence>
<dbReference type="SUPFAM" id="SSF82866">
    <property type="entry name" value="Multidrug efflux transporter AcrB transmembrane domain"/>
    <property type="match status" value="2"/>
</dbReference>
<dbReference type="Gene3D" id="3.30.70.1320">
    <property type="entry name" value="Multidrug efflux transporter AcrB pore domain like"/>
    <property type="match status" value="1"/>
</dbReference>
<feature type="transmembrane region" description="Helical" evidence="9">
    <location>
        <begin position="395"/>
        <end position="419"/>
    </location>
</feature>
<feature type="transmembrane region" description="Helical" evidence="9">
    <location>
        <begin position="343"/>
        <end position="362"/>
    </location>
</feature>